<keyword evidence="2" id="KW-0808">Transferase</keyword>
<dbReference type="Proteomes" id="UP001589792">
    <property type="component" value="Unassembled WGS sequence"/>
</dbReference>
<dbReference type="InterPro" id="IPR004006">
    <property type="entry name" value="DhaK_dom"/>
</dbReference>
<comment type="caution">
    <text evidence="2">The sequence shown here is derived from an EMBL/GenBank/DDBJ whole genome shotgun (WGS) entry which is preliminary data.</text>
</comment>
<dbReference type="RefSeq" id="WP_380677744.1">
    <property type="nucleotide sequence ID" value="NZ_CP173186.1"/>
</dbReference>
<dbReference type="PANTHER" id="PTHR28629">
    <property type="entry name" value="TRIOKINASE/FMN CYCLASE"/>
    <property type="match status" value="1"/>
</dbReference>
<proteinExistence type="predicted"/>
<gene>
    <name evidence="2" type="primary">dhaK</name>
    <name evidence="2" type="ORF">ACFFJ3_17585</name>
</gene>
<keyword evidence="3" id="KW-1185">Reference proteome</keyword>
<dbReference type="Pfam" id="PF02733">
    <property type="entry name" value="Dak1"/>
    <property type="match status" value="1"/>
</dbReference>
<dbReference type="InterPro" id="IPR012736">
    <property type="entry name" value="DhaK_1"/>
</dbReference>
<keyword evidence="2" id="KW-0418">Kinase</keyword>
<dbReference type="EC" id="2.7.1.121" evidence="2"/>
<dbReference type="Gene3D" id="3.30.1180.20">
    <property type="entry name" value="Dihydroxyacetone kinase, domain 2"/>
    <property type="match status" value="1"/>
</dbReference>
<protein>
    <submittedName>
        <fullName evidence="2">Dihydroxyacetone kinase subunit DhaK</fullName>
        <ecNumber evidence="2">2.7.1.121</ecNumber>
    </submittedName>
</protein>
<dbReference type="GO" id="GO:0047324">
    <property type="term" value="F:phosphoenolpyruvate-glycerone phosphotransferase activity"/>
    <property type="evidence" value="ECO:0007669"/>
    <property type="project" value="UniProtKB-EC"/>
</dbReference>
<dbReference type="Gene3D" id="3.40.50.10440">
    <property type="entry name" value="Dihydroxyacetone kinase, domain 1"/>
    <property type="match status" value="1"/>
</dbReference>
<dbReference type="PANTHER" id="PTHR28629:SF4">
    <property type="entry name" value="TRIOKINASE_FMN CYCLASE"/>
    <property type="match status" value="1"/>
</dbReference>
<dbReference type="PROSITE" id="PS51481">
    <property type="entry name" value="DHAK"/>
    <property type="match status" value="1"/>
</dbReference>
<dbReference type="NCBIfam" id="TIGR02363">
    <property type="entry name" value="dhaK1"/>
    <property type="match status" value="1"/>
</dbReference>
<evidence type="ECO:0000313" key="3">
    <source>
        <dbReference type="Proteomes" id="UP001589792"/>
    </source>
</evidence>
<sequence length="355" mass="38149">MKKLINKVESVLDEQLLGMGEAHPELRVHQEMRIVTRSAGPTPGKVAILSGGGSGHEPMHCGFVGAGMLDGACPGEIFTSPTPDKMYECAQAIDGGAGVLLIIKNYTGDVLNFETATELLHDSGLPVATVLVDDDVAVKDSLYTAGRRGVANTILMEKLLGAAAVRGDDLDALVALGHKINNQGHSIGIALGACTVPAAGKPSFILAENEMEFGVGIHGEPGIERRAFTTLDKAVDDMFHTLIEHGPYQRTIRVWDRQQGEWRDEMQGKRALTKGDRVIALVNNLGATPLSELYGVYHRLVQRCAEAGMIIERNLVGSYCTSLDMQGVSITLLRVDDELLSLWDAPVKTPALCWG</sequence>
<evidence type="ECO:0000313" key="2">
    <source>
        <dbReference type="EMBL" id="MFC0228283.1"/>
    </source>
</evidence>
<evidence type="ECO:0000259" key="1">
    <source>
        <dbReference type="PROSITE" id="PS51481"/>
    </source>
</evidence>
<organism evidence="2 3">
    <name type="scientific">Serratia aquatilis</name>
    <dbReference type="NCBI Taxonomy" id="1737515"/>
    <lineage>
        <taxon>Bacteria</taxon>
        <taxon>Pseudomonadati</taxon>
        <taxon>Pseudomonadota</taxon>
        <taxon>Gammaproteobacteria</taxon>
        <taxon>Enterobacterales</taxon>
        <taxon>Yersiniaceae</taxon>
        <taxon>Serratia</taxon>
    </lineage>
</organism>
<dbReference type="EMBL" id="JBHLXG010000018">
    <property type="protein sequence ID" value="MFC0228283.1"/>
    <property type="molecule type" value="Genomic_DNA"/>
</dbReference>
<reference evidence="2 3" key="1">
    <citation type="submission" date="2024-09" db="EMBL/GenBank/DDBJ databases">
        <authorList>
            <person name="Sun Q."/>
            <person name="Mori K."/>
        </authorList>
    </citation>
    <scope>NUCLEOTIDE SEQUENCE [LARGE SCALE GENOMIC DNA]</scope>
    <source>
        <strain evidence="2 3">CCM 8626</strain>
    </source>
</reference>
<dbReference type="SUPFAM" id="SSF82549">
    <property type="entry name" value="DAK1/DegV-like"/>
    <property type="match status" value="1"/>
</dbReference>
<name>A0ABV6EH02_9GAMM</name>
<accession>A0ABV6EH02</accession>
<dbReference type="InterPro" id="IPR050861">
    <property type="entry name" value="Dihydroxyacetone_Kinase"/>
</dbReference>
<feature type="domain" description="DhaK" evidence="1">
    <location>
        <begin position="7"/>
        <end position="352"/>
    </location>
</feature>